<protein>
    <submittedName>
        <fullName evidence="2">Uncharacterized protein</fullName>
    </submittedName>
</protein>
<evidence type="ECO:0000256" key="1">
    <source>
        <dbReference type="SAM" id="MobiDB-lite"/>
    </source>
</evidence>
<sequence>MKANRLAPTYQPATHSGGRHSQATVAYTSRKMGMASRVARPQGAEPGRSLRLGAWRTRCVVCTRRNCTWVARLPLGPCSTAKLSA</sequence>
<accession>A0A1L1PJV4</accession>
<organism evidence="2 3">
    <name type="scientific">Hydrogenophaga intermedia</name>
    <dbReference type="NCBI Taxonomy" id="65786"/>
    <lineage>
        <taxon>Bacteria</taxon>
        <taxon>Pseudomonadati</taxon>
        <taxon>Pseudomonadota</taxon>
        <taxon>Betaproteobacteria</taxon>
        <taxon>Burkholderiales</taxon>
        <taxon>Comamonadaceae</taxon>
        <taxon>Hydrogenophaga</taxon>
    </lineage>
</organism>
<reference evidence="3" key="1">
    <citation type="submission" date="2014-11" db="EMBL/GenBank/DDBJ databases">
        <title>Draft genome sequence of Hydrogenophaga intermedia S1.</title>
        <authorList>
            <person name="Gan H.M."/>
            <person name="Chew T.H."/>
            <person name="Stolz A."/>
        </authorList>
    </citation>
    <scope>NUCLEOTIDE SEQUENCE [LARGE SCALE GENOMIC DNA]</scope>
    <source>
        <strain evidence="3">S1</strain>
    </source>
</reference>
<dbReference type="EMBL" id="CCAE010000073">
    <property type="protein sequence ID" value="CDN90282.1"/>
    <property type="molecule type" value="Genomic_DNA"/>
</dbReference>
<evidence type="ECO:0000313" key="3">
    <source>
        <dbReference type="Proteomes" id="UP000028878"/>
    </source>
</evidence>
<keyword evidence="3" id="KW-1185">Reference proteome</keyword>
<feature type="compositionally biased region" description="Polar residues" evidence="1">
    <location>
        <begin position="11"/>
        <end position="22"/>
    </location>
</feature>
<dbReference type="AlphaFoldDB" id="A0A1L1PJV4"/>
<gene>
    <name evidence="2" type="ORF">BN948_04724</name>
</gene>
<name>A0A1L1PJV4_HYDIT</name>
<proteinExistence type="predicted"/>
<evidence type="ECO:0000313" key="2">
    <source>
        <dbReference type="EMBL" id="CDN90282.1"/>
    </source>
</evidence>
<dbReference type="Proteomes" id="UP000028878">
    <property type="component" value="Unassembled WGS sequence"/>
</dbReference>
<feature type="region of interest" description="Disordered" evidence="1">
    <location>
        <begin position="1"/>
        <end position="22"/>
    </location>
</feature>